<evidence type="ECO:0008006" key="8">
    <source>
        <dbReference type="Google" id="ProtNLM"/>
    </source>
</evidence>
<feature type="region of interest" description="Disordered" evidence="3">
    <location>
        <begin position="90"/>
        <end position="110"/>
    </location>
</feature>
<dbReference type="PANTHER" id="PTHR23092">
    <property type="entry name" value="POLY(A) RNA POLYMERASE"/>
    <property type="match status" value="1"/>
</dbReference>
<dbReference type="InterPro" id="IPR043519">
    <property type="entry name" value="NT_sf"/>
</dbReference>
<evidence type="ECO:0000259" key="4">
    <source>
        <dbReference type="Pfam" id="PF03828"/>
    </source>
</evidence>
<gene>
    <name evidence="6" type="ORF">PCOR1329_LOCUS27749</name>
</gene>
<dbReference type="InterPro" id="IPR002058">
    <property type="entry name" value="PAP_assoc"/>
</dbReference>
<organism evidence="6 7">
    <name type="scientific">Prorocentrum cordatum</name>
    <dbReference type="NCBI Taxonomy" id="2364126"/>
    <lineage>
        <taxon>Eukaryota</taxon>
        <taxon>Sar</taxon>
        <taxon>Alveolata</taxon>
        <taxon>Dinophyceae</taxon>
        <taxon>Prorocentrales</taxon>
        <taxon>Prorocentraceae</taxon>
        <taxon>Prorocentrum</taxon>
    </lineage>
</organism>
<dbReference type="Proteomes" id="UP001189429">
    <property type="component" value="Unassembled WGS sequence"/>
</dbReference>
<dbReference type="InterPro" id="IPR054708">
    <property type="entry name" value="MTPAP-like_central"/>
</dbReference>
<evidence type="ECO:0000313" key="7">
    <source>
        <dbReference type="Proteomes" id="UP001189429"/>
    </source>
</evidence>
<keyword evidence="1" id="KW-0479">Metal-binding</keyword>
<dbReference type="SUPFAM" id="SSF81631">
    <property type="entry name" value="PAP/OAS1 substrate-binding domain"/>
    <property type="match status" value="1"/>
</dbReference>
<reference evidence="6" key="1">
    <citation type="submission" date="2023-10" db="EMBL/GenBank/DDBJ databases">
        <authorList>
            <person name="Chen Y."/>
            <person name="Shah S."/>
            <person name="Dougan E. K."/>
            <person name="Thang M."/>
            <person name="Chan C."/>
        </authorList>
    </citation>
    <scope>NUCLEOTIDE SEQUENCE [LARGE SCALE GENOMIC DNA]</scope>
</reference>
<evidence type="ECO:0000256" key="1">
    <source>
        <dbReference type="ARBA" id="ARBA00022723"/>
    </source>
</evidence>
<evidence type="ECO:0000256" key="3">
    <source>
        <dbReference type="SAM" id="MobiDB-lite"/>
    </source>
</evidence>
<proteinExistence type="predicted"/>
<accession>A0ABN9SBA2</accession>
<protein>
    <recommendedName>
        <fullName evidence="8">Polynucleotide adenylyltransferase</fullName>
    </recommendedName>
</protein>
<dbReference type="SUPFAM" id="SSF81301">
    <property type="entry name" value="Nucleotidyltransferase"/>
    <property type="match status" value="1"/>
</dbReference>
<keyword evidence="2" id="KW-0460">Magnesium</keyword>
<dbReference type="Pfam" id="PF22600">
    <property type="entry name" value="MTPAP-like_central"/>
    <property type="match status" value="1"/>
</dbReference>
<dbReference type="Pfam" id="PF03828">
    <property type="entry name" value="PAP_assoc"/>
    <property type="match status" value="1"/>
</dbReference>
<evidence type="ECO:0000256" key="2">
    <source>
        <dbReference type="ARBA" id="ARBA00022842"/>
    </source>
</evidence>
<dbReference type="Gene3D" id="1.10.1410.10">
    <property type="match status" value="1"/>
</dbReference>
<comment type="caution">
    <text evidence="6">The sequence shown here is derived from an EMBL/GenBank/DDBJ whole genome shotgun (WGS) entry which is preliminary data.</text>
</comment>
<dbReference type="EMBL" id="CAUYUJ010010102">
    <property type="protein sequence ID" value="CAK0828557.1"/>
    <property type="molecule type" value="Genomic_DNA"/>
</dbReference>
<feature type="domain" description="PAP-associated" evidence="4">
    <location>
        <begin position="396"/>
        <end position="437"/>
    </location>
</feature>
<dbReference type="InterPro" id="IPR045862">
    <property type="entry name" value="Trf4-like"/>
</dbReference>
<dbReference type="CDD" id="cd05402">
    <property type="entry name" value="NT_PAP_TUTase"/>
    <property type="match status" value="1"/>
</dbReference>
<keyword evidence="7" id="KW-1185">Reference proteome</keyword>
<dbReference type="PANTHER" id="PTHR23092:SF15">
    <property type="entry name" value="INACTIVE NON-CANONICAL POLY(A) RNA POLYMERASE PROTEIN TRF4-2-RELATED"/>
    <property type="match status" value="1"/>
</dbReference>
<feature type="compositionally biased region" description="Basic residues" evidence="3">
    <location>
        <begin position="592"/>
        <end position="606"/>
    </location>
</feature>
<dbReference type="Gene3D" id="3.30.460.10">
    <property type="entry name" value="Beta Polymerase, domain 2"/>
    <property type="match status" value="1"/>
</dbReference>
<sequence length="613" mass="67437">MQEDWQAVDPEGLLGPPAAFEGHVEGLDPEAAASEQREVVDEARFKPMAIFETLNHEGLRARMVEFQRLAASAAAVPRGRAALALACAAGRRPQRSGGAEGSGRAGLGEAYEPPRRAVSWLRPEDEALMDEDEERNAEQAARNLEVRRLLRRGRRQRQGSAEAEAAPEAFMAVTEAKGGAKPASSSSGQPPWFVARPGIDNVVLRLHEELLDFQEFMRHTDEEAQTRQEWVRTIGETCRSMWPSCQVRVFGSFYTGLSLPNGDVDVAVLDVPCKNTTAMKMLANALLARGQISWLELIESAKVPIVKVRSQASGLRADIVFNQPDGIATSKFVRKRLKEMPQMRPLAVFLKYFLLQRGLHETYTGGMGSYLFCNVLLHFMQRHPSLRNKRTYEATSLGHLLFDFFKYYGSEFNYDANGISVVDDGKVFNRAQRGWGTGGRKGGKGGKGGGKGGGVSLCLESPLVPGVDLGGACFRMSILKNLFLHGFHCLCHLFVHRAPADSSLLCPMLLDPAHPVIADRYRLMSEQPAALPGVPRSGSNLSLAASLEVPQDVVAEDRDCDGALQEHDSDVPVCVEDEEDFDLADHGGSQAAKRRRLRRTSPRAPRRVWEQPA</sequence>
<evidence type="ECO:0000259" key="5">
    <source>
        <dbReference type="Pfam" id="PF22600"/>
    </source>
</evidence>
<feature type="region of interest" description="Disordered" evidence="3">
    <location>
        <begin position="581"/>
        <end position="613"/>
    </location>
</feature>
<evidence type="ECO:0000313" key="6">
    <source>
        <dbReference type="EMBL" id="CAK0828557.1"/>
    </source>
</evidence>
<feature type="domain" description="Poly(A) RNA polymerase mitochondrial-like central palm" evidence="5">
    <location>
        <begin position="206"/>
        <end position="333"/>
    </location>
</feature>
<name>A0ABN9SBA2_9DINO</name>